<protein>
    <recommendedName>
        <fullName evidence="3">SPOR domain-containing protein</fullName>
    </recommendedName>
</protein>
<evidence type="ECO:0000313" key="2">
    <source>
        <dbReference type="Proteomes" id="UP001576776"/>
    </source>
</evidence>
<evidence type="ECO:0000313" key="1">
    <source>
        <dbReference type="EMBL" id="MFB2934230.1"/>
    </source>
</evidence>
<reference evidence="1 2" key="1">
    <citation type="submission" date="2024-09" db="EMBL/GenBank/DDBJ databases">
        <title>Floridaenema gen nov. (Aerosakkonemataceae, Aerosakkonematales ord. nov., Cyanobacteria) from benthic tropical and subtropical fresh waters, with the description of four new species.</title>
        <authorList>
            <person name="Moretto J.A."/>
            <person name="Berthold D.E."/>
            <person name="Lefler F.W."/>
            <person name="Huang I.-S."/>
            <person name="Laughinghouse H. IV."/>
        </authorList>
    </citation>
    <scope>NUCLEOTIDE SEQUENCE [LARGE SCALE GENOMIC DNA]</scope>
    <source>
        <strain evidence="1 2">BLCC-F154</strain>
    </source>
</reference>
<dbReference type="EMBL" id="JBHFNS010000018">
    <property type="protein sequence ID" value="MFB2934230.1"/>
    <property type="molecule type" value="Genomic_DNA"/>
</dbReference>
<evidence type="ECO:0008006" key="3">
    <source>
        <dbReference type="Google" id="ProtNLM"/>
    </source>
</evidence>
<gene>
    <name evidence="1" type="ORF">ACE1B6_03045</name>
</gene>
<accession>A0ABV4Y8I2</accession>
<dbReference type="RefSeq" id="WP_413255759.1">
    <property type="nucleotide sequence ID" value="NZ_JBHFNS010000018.1"/>
</dbReference>
<dbReference type="Proteomes" id="UP001576776">
    <property type="component" value="Unassembled WGS sequence"/>
</dbReference>
<keyword evidence="2" id="KW-1185">Reference proteome</keyword>
<organism evidence="1 2">
    <name type="scientific">Floridaenema fluviatile BLCC-F154</name>
    <dbReference type="NCBI Taxonomy" id="3153640"/>
    <lineage>
        <taxon>Bacteria</taxon>
        <taxon>Bacillati</taxon>
        <taxon>Cyanobacteriota</taxon>
        <taxon>Cyanophyceae</taxon>
        <taxon>Oscillatoriophycideae</taxon>
        <taxon>Aerosakkonematales</taxon>
        <taxon>Aerosakkonemataceae</taxon>
        <taxon>Floridanema</taxon>
        <taxon>Floridanema fluviatile</taxon>
    </lineage>
</organism>
<comment type="caution">
    <text evidence="1">The sequence shown here is derived from an EMBL/GenBank/DDBJ whole genome shotgun (WGS) entry which is preliminary data.</text>
</comment>
<proteinExistence type="predicted"/>
<name>A0ABV4Y8I2_9CYAN</name>
<sequence>MKGSRRNKFWSLGNLRLSNFSALLSLLPLLIGGFLVVVTEGKAEGSHRPRYTEECCVVAQTFPPGYEYEGPFPDRFSDRTSEVYEVFVPTYSPDLLDFVRNNIDGRARFDRRGQRAVITLGTYDLNGARRRVRQLTRQGITAEMVARNRGSNNSDFSWENSRYVVYLSVGRRTYIEDTLYRVQGVVPDASVWQYQGRNVILLGQFADRSEALAFRNELRRQGIWALFARNPITPVVPRISSNETNLVSLENPRENRFAALENPVVVDNNNVPENSYRVVIPTRREELAAIEGQVRQMAIDLGMQDDVLIEIDRERSQLIVGPFSESQTAQDWRSYLAEYGMINARVINSR</sequence>